<accession>A0A425Y9W0</accession>
<dbReference type="GO" id="GO:0008236">
    <property type="term" value="F:serine-type peptidase activity"/>
    <property type="evidence" value="ECO:0007669"/>
    <property type="project" value="InterPro"/>
</dbReference>
<dbReference type="GO" id="GO:0004175">
    <property type="term" value="F:endopeptidase activity"/>
    <property type="evidence" value="ECO:0007669"/>
    <property type="project" value="TreeGrafter"/>
</dbReference>
<dbReference type="EMBL" id="WOTW01000005">
    <property type="protein sequence ID" value="MUP36885.1"/>
    <property type="molecule type" value="Genomic_DNA"/>
</dbReference>
<evidence type="ECO:0000313" key="5">
    <source>
        <dbReference type="Proteomes" id="UP000462449"/>
    </source>
</evidence>
<reference evidence="3 4" key="1">
    <citation type="submission" date="2019-11" db="EMBL/GenBank/DDBJ databases">
        <title>Draft genome sequence of Labilibaculum sp. strain SYP isolated from Black Sea.</title>
        <authorList>
            <person name="Yadav S."/>
            <person name="Villanueva L."/>
        </authorList>
    </citation>
    <scope>NUCLEOTIDE SEQUENCE [LARGE SCALE GENOMIC DNA]</scope>
    <source>
        <strain evidence="3 4">44</strain>
    </source>
</reference>
<dbReference type="InterPro" id="IPR005151">
    <property type="entry name" value="Tail-specific_protease"/>
</dbReference>
<keyword evidence="4" id="KW-1185">Reference proteome</keyword>
<dbReference type="AlphaFoldDB" id="A0A425Y9W0"/>
<dbReference type="Gene3D" id="3.90.226.10">
    <property type="entry name" value="2-enoyl-CoA Hydratase, Chain A, domain 1"/>
    <property type="match status" value="1"/>
</dbReference>
<reference evidence="2 5" key="2">
    <citation type="submission" date="2019-12" db="EMBL/GenBank/DDBJ databases">
        <title>Draft genome sequence of Labilibaculum sp. strain 44 isolated from deep waters of Black Sea.</title>
        <authorList>
            <person name="Yadav S."/>
            <person name="Villanueva L."/>
        </authorList>
    </citation>
    <scope>NUCLEOTIDE SEQUENCE [LARGE SCALE GENOMIC DNA]</scope>
    <source>
        <strain evidence="2 5">44</strain>
    </source>
</reference>
<name>A0A425Y9W0_9BACT</name>
<dbReference type="Proteomes" id="UP000462449">
    <property type="component" value="Unassembled WGS sequence"/>
</dbReference>
<comment type="caution">
    <text evidence="2">The sequence shown here is derived from an EMBL/GenBank/DDBJ whole genome shotgun (WGS) entry which is preliminary data.</text>
</comment>
<dbReference type="InterPro" id="IPR029045">
    <property type="entry name" value="ClpP/crotonase-like_dom_sf"/>
</dbReference>
<sequence>MKKTLLLAFVLTAFISKGISQTDYSLAIPNPKSLLTKEQLIKDKEALKNYHPNPFNSFPEREWDSLIEVIAKELPLEPIMETEKTLIRRKLLDRVTFEDPHLRFIPVLGKTGTLKVKMKKIKALPFTLINISDTLLVDKSFDENILSGDRILSINNIEAVTYLESSYRDRYMSGYVLQTFHHFSFASDYSIKLVRNNQWKEILIKGIPIDNGFFPKLYGDIEEKIIDENKTGYFSINNFDYNKYLVKCLGRYLDKVKKEGYKNVIIDIRRNPGGSGDHFDELFSLLSNKKKIPYQSGVKLKVSKATYKDYSYTEDDFGRLVDLPDSLIVKECPLDNSLYKGDFNYYVLISQQTASMAATFANVMQYNKIGLLVGESLAHNALNYGETFIAERDNSFWTISTVENFEYTKAEGGILNPDISIPFVASEYMKGGDPVLEKCMEYIKNHTN</sequence>
<dbReference type="Proteomes" id="UP000285951">
    <property type="component" value="Unassembled WGS sequence"/>
</dbReference>
<dbReference type="OrthoDB" id="2327485at2"/>
<dbReference type="Pfam" id="PF03572">
    <property type="entry name" value="Peptidase_S41"/>
    <property type="match status" value="1"/>
</dbReference>
<dbReference type="SUPFAM" id="SSF52096">
    <property type="entry name" value="ClpP/crotonase"/>
    <property type="match status" value="1"/>
</dbReference>
<dbReference type="EMBL" id="QTZN02000005">
    <property type="protein sequence ID" value="MVB06090.1"/>
    <property type="molecule type" value="Genomic_DNA"/>
</dbReference>
<evidence type="ECO:0000259" key="1">
    <source>
        <dbReference type="Pfam" id="PF03572"/>
    </source>
</evidence>
<dbReference type="PANTHER" id="PTHR32060">
    <property type="entry name" value="TAIL-SPECIFIC PROTEASE"/>
    <property type="match status" value="1"/>
</dbReference>
<feature type="domain" description="Tail specific protease" evidence="1">
    <location>
        <begin position="230"/>
        <end position="387"/>
    </location>
</feature>
<protein>
    <recommendedName>
        <fullName evidence="1">Tail specific protease domain-containing protein</fullName>
    </recommendedName>
</protein>
<organism evidence="2 5">
    <name type="scientific">Labilibaculum euxinus</name>
    <dbReference type="NCBI Taxonomy" id="2686357"/>
    <lineage>
        <taxon>Bacteria</taxon>
        <taxon>Pseudomonadati</taxon>
        <taxon>Bacteroidota</taxon>
        <taxon>Bacteroidia</taxon>
        <taxon>Marinilabiliales</taxon>
        <taxon>Marinifilaceae</taxon>
        <taxon>Labilibaculum</taxon>
    </lineage>
</organism>
<proteinExistence type="predicted"/>
<dbReference type="RefSeq" id="WP_124993301.1">
    <property type="nucleotide sequence ID" value="NZ_JAVCNR010000022.1"/>
</dbReference>
<evidence type="ECO:0000313" key="3">
    <source>
        <dbReference type="EMBL" id="MVB06090.1"/>
    </source>
</evidence>
<gene>
    <name evidence="3" type="ORF">DWB62_003570</name>
    <name evidence="2" type="ORF">GNY23_03570</name>
</gene>
<dbReference type="GO" id="GO:0006508">
    <property type="term" value="P:proteolysis"/>
    <property type="evidence" value="ECO:0007669"/>
    <property type="project" value="InterPro"/>
</dbReference>
<evidence type="ECO:0000313" key="4">
    <source>
        <dbReference type="Proteomes" id="UP000285951"/>
    </source>
</evidence>
<evidence type="ECO:0000313" key="2">
    <source>
        <dbReference type="EMBL" id="MUP36885.1"/>
    </source>
</evidence>
<dbReference type="PANTHER" id="PTHR32060:SF22">
    <property type="entry name" value="CARBOXYL-TERMINAL-PROCESSING PEPTIDASE 3, CHLOROPLASTIC"/>
    <property type="match status" value="1"/>
</dbReference>